<comment type="caution">
    <text evidence="3">The sequence shown here is derived from an EMBL/GenBank/DDBJ whole genome shotgun (WGS) entry which is preliminary data.</text>
</comment>
<evidence type="ECO:0000313" key="3">
    <source>
        <dbReference type="EMBL" id="OGK45458.1"/>
    </source>
</evidence>
<evidence type="ECO:0008006" key="5">
    <source>
        <dbReference type="Google" id="ProtNLM"/>
    </source>
</evidence>
<dbReference type="Proteomes" id="UP000178040">
    <property type="component" value="Unassembled WGS sequence"/>
</dbReference>
<dbReference type="EMBL" id="MGAI01000007">
    <property type="protein sequence ID" value="OGK45458.1"/>
    <property type="molecule type" value="Genomic_DNA"/>
</dbReference>
<protein>
    <recommendedName>
        <fullName evidence="5">Glycosyltransferase subfamily 4-like N-terminal domain-containing protein</fullName>
    </recommendedName>
</protein>
<proteinExistence type="predicted"/>
<dbReference type="Gene3D" id="3.40.50.2000">
    <property type="entry name" value="Glycogen Phosphorylase B"/>
    <property type="match status" value="2"/>
</dbReference>
<sequence length="368" mass="41773">MRILIISTLKRKVTSDETASRSQIIFKLAHGLAKKGHEVSLLGTKDSFIPQVTTIPIIEKGWVDLPAVENPFLREVATMVQLVRKIVEIQDRFDIIHNHLYPEFFPPVIENELKTSLITTVHTQATDYIDETLALFRKTKFISISKAHRSLFKKAPIYKVIYNGIDTDLFTYKEKKDNYLLWIGRLSKAKNSDGTFMDPKGVRWAIKLTQEIGSRLVLTGNVEDEDFYNRDVKPHLSDKIQWHGPVSAKQELKQTEIVSLMQKAKVFLMTVNWFEPFGLVMAEAMSCGTPIIGFDRGSVSELVVNGKTGFVIPSEKGIEGLKNALTKVGQIKPVDCRNHIVKNFSNETMVDNYEKTYLEILKNNAGTK</sequence>
<feature type="domain" description="Glycosyl transferase family 1" evidence="1">
    <location>
        <begin position="173"/>
        <end position="328"/>
    </location>
</feature>
<name>A0A1F7IQ11_9BACT</name>
<dbReference type="InterPro" id="IPR028098">
    <property type="entry name" value="Glyco_trans_4-like_N"/>
</dbReference>
<dbReference type="PANTHER" id="PTHR12526">
    <property type="entry name" value="GLYCOSYLTRANSFERASE"/>
    <property type="match status" value="1"/>
</dbReference>
<dbReference type="Pfam" id="PF13439">
    <property type="entry name" value="Glyco_transf_4"/>
    <property type="match status" value="1"/>
</dbReference>
<dbReference type="AlphaFoldDB" id="A0A1F7IQ11"/>
<reference evidence="3 4" key="1">
    <citation type="journal article" date="2016" name="Nat. Commun.">
        <title>Thousands of microbial genomes shed light on interconnected biogeochemical processes in an aquifer system.</title>
        <authorList>
            <person name="Anantharaman K."/>
            <person name="Brown C.T."/>
            <person name="Hug L.A."/>
            <person name="Sharon I."/>
            <person name="Castelle C.J."/>
            <person name="Probst A.J."/>
            <person name="Thomas B.C."/>
            <person name="Singh A."/>
            <person name="Wilkins M.J."/>
            <person name="Karaoz U."/>
            <person name="Brodie E.L."/>
            <person name="Williams K.H."/>
            <person name="Hubbard S.S."/>
            <person name="Banfield J.F."/>
        </authorList>
    </citation>
    <scope>NUCLEOTIDE SEQUENCE [LARGE SCALE GENOMIC DNA]</scope>
</reference>
<evidence type="ECO:0000259" key="1">
    <source>
        <dbReference type="Pfam" id="PF00534"/>
    </source>
</evidence>
<feature type="domain" description="Glycosyltransferase subfamily 4-like N-terminal" evidence="2">
    <location>
        <begin position="25"/>
        <end position="168"/>
    </location>
</feature>
<dbReference type="PANTHER" id="PTHR12526:SF595">
    <property type="entry name" value="BLL5217 PROTEIN"/>
    <property type="match status" value="1"/>
</dbReference>
<dbReference type="SUPFAM" id="SSF53756">
    <property type="entry name" value="UDP-Glycosyltransferase/glycogen phosphorylase"/>
    <property type="match status" value="1"/>
</dbReference>
<accession>A0A1F7IQ11</accession>
<dbReference type="GO" id="GO:0016757">
    <property type="term" value="F:glycosyltransferase activity"/>
    <property type="evidence" value="ECO:0007669"/>
    <property type="project" value="InterPro"/>
</dbReference>
<organism evidence="3 4">
    <name type="scientific">Candidatus Roizmanbacteria bacterium RIFCSPLOWO2_01_FULL_37_16</name>
    <dbReference type="NCBI Taxonomy" id="1802058"/>
    <lineage>
        <taxon>Bacteria</taxon>
        <taxon>Candidatus Roizmaniibacteriota</taxon>
    </lineage>
</organism>
<dbReference type="Pfam" id="PF00534">
    <property type="entry name" value="Glycos_transf_1"/>
    <property type="match status" value="1"/>
</dbReference>
<evidence type="ECO:0000313" key="4">
    <source>
        <dbReference type="Proteomes" id="UP000178040"/>
    </source>
</evidence>
<gene>
    <name evidence="3" type="ORF">A3B40_06030</name>
</gene>
<evidence type="ECO:0000259" key="2">
    <source>
        <dbReference type="Pfam" id="PF13439"/>
    </source>
</evidence>
<dbReference type="InterPro" id="IPR001296">
    <property type="entry name" value="Glyco_trans_1"/>
</dbReference>